<comment type="similarity">
    <text evidence="1">Belongs to the proline racemase family.</text>
</comment>
<evidence type="ECO:0000313" key="3">
    <source>
        <dbReference type="Proteomes" id="UP000238338"/>
    </source>
</evidence>
<dbReference type="InterPro" id="IPR008794">
    <property type="entry name" value="Pro_racemase_fam"/>
</dbReference>
<accession>A0A2S8SER8</accession>
<protein>
    <submittedName>
        <fullName evidence="2">Proline racemase</fullName>
    </submittedName>
</protein>
<dbReference type="OrthoDB" id="181267at2"/>
<dbReference type="GO" id="GO:0047580">
    <property type="term" value="F:4-hydroxyproline epimerase activity"/>
    <property type="evidence" value="ECO:0007669"/>
    <property type="project" value="TreeGrafter"/>
</dbReference>
<reference evidence="2 3" key="1">
    <citation type="submission" date="2018-02" db="EMBL/GenBank/DDBJ databases">
        <title>Genomic Encyclopedia of Archaeal and Bacterial Type Strains, Phase II (KMG-II): from individual species to whole genera.</title>
        <authorList>
            <person name="Goeker M."/>
        </authorList>
    </citation>
    <scope>NUCLEOTIDE SEQUENCE [LARGE SCALE GENOMIC DNA]</scope>
    <source>
        <strain evidence="2 3">DSM 18921</strain>
    </source>
</reference>
<dbReference type="Gene3D" id="3.10.310.10">
    <property type="entry name" value="Diaminopimelate Epimerase, Chain A, domain 1"/>
    <property type="match status" value="2"/>
</dbReference>
<dbReference type="Proteomes" id="UP000238338">
    <property type="component" value="Unassembled WGS sequence"/>
</dbReference>
<sequence length="343" mass="36564">MRSDRVIHVVSVHAEGEVGNVITGGVAAPPGDTLWDQRDFLHRDGALRRLMLNEPRGGVFKHVNLLVPPRTQGAAMGFLIMEPEHTPPMSGSNSICVATVCLETGIVPMTGDETRFALEAPAGLVQIVADTRDGQVNSVEIANVPSFADRLDAALEVEGIGTLTVDTAYGGDSFVLVDAAALGFALTPDEARDIAAMGAKITAAANQQLGFRHPTQDWRHISFCQFTGPLAHHGHTLSGTNAVVIDPGKIDRSPTGTGCSARMAVMAAKGQMAPGHAYVARSLIGGRFDCTFALAPPEGDRQAILPRIRGRAWITGTHQVMRDPRDPWPEGYRLTDTWPAMPG</sequence>
<gene>
    <name evidence="2" type="ORF">LX70_01002</name>
</gene>
<evidence type="ECO:0000256" key="1">
    <source>
        <dbReference type="ARBA" id="ARBA00007529"/>
    </source>
</evidence>
<dbReference type="AlphaFoldDB" id="A0A2S8SER8"/>
<dbReference type="PANTHER" id="PTHR33442">
    <property type="entry name" value="TRANS-3-HYDROXY-L-PROLINE DEHYDRATASE"/>
    <property type="match status" value="1"/>
</dbReference>
<dbReference type="SUPFAM" id="SSF54506">
    <property type="entry name" value="Diaminopimelate epimerase-like"/>
    <property type="match status" value="1"/>
</dbReference>
<dbReference type="NCBIfam" id="NF047722">
    <property type="entry name" value="T3LHypDht"/>
    <property type="match status" value="1"/>
</dbReference>
<comment type="caution">
    <text evidence="2">The sequence shown here is derived from an EMBL/GenBank/DDBJ whole genome shotgun (WGS) entry which is preliminary data.</text>
</comment>
<dbReference type="PIRSF" id="PIRSF029792">
    <property type="entry name" value="Pro_racemase"/>
    <property type="match status" value="1"/>
</dbReference>
<dbReference type="PANTHER" id="PTHR33442:SF5">
    <property type="entry name" value="BIFUNCTIONAL TRANS-3-HYDROXY-L-PROLINE DEHYDRATASE_2-EPIMERASE"/>
    <property type="match status" value="1"/>
</dbReference>
<dbReference type="Pfam" id="PF05544">
    <property type="entry name" value="Pro_racemase"/>
    <property type="match status" value="1"/>
</dbReference>
<dbReference type="RefSeq" id="WP_105513371.1">
    <property type="nucleotide sequence ID" value="NZ_PVEP01000001.1"/>
</dbReference>
<evidence type="ECO:0000313" key="2">
    <source>
        <dbReference type="EMBL" id="PQV59178.1"/>
    </source>
</evidence>
<proteinExistence type="inferred from homology"/>
<keyword evidence="3" id="KW-1185">Reference proteome</keyword>
<name>A0A2S8SER8_9RHOB</name>
<organism evidence="2 3">
    <name type="scientific">Albidovulum denitrificans</name>
    <dbReference type="NCBI Taxonomy" id="404881"/>
    <lineage>
        <taxon>Bacteria</taxon>
        <taxon>Pseudomonadati</taxon>
        <taxon>Pseudomonadota</taxon>
        <taxon>Alphaproteobacteria</taxon>
        <taxon>Rhodobacterales</taxon>
        <taxon>Paracoccaceae</taxon>
        <taxon>Albidovulum</taxon>
    </lineage>
</organism>
<dbReference type="EMBL" id="PVEP01000001">
    <property type="protein sequence ID" value="PQV59178.1"/>
    <property type="molecule type" value="Genomic_DNA"/>
</dbReference>
<dbReference type="SFLD" id="SFLDS00028">
    <property type="entry name" value="Proline_Racemase"/>
    <property type="match status" value="1"/>
</dbReference>
<dbReference type="FunFam" id="3.10.310.10:FF:000005">
    <property type="entry name" value="Proline racemase"/>
    <property type="match status" value="1"/>
</dbReference>